<evidence type="ECO:0000256" key="1">
    <source>
        <dbReference type="SAM" id="MobiDB-lite"/>
    </source>
</evidence>
<evidence type="ECO:0000313" key="2">
    <source>
        <dbReference type="EMBL" id="KZZ99443.1"/>
    </source>
</evidence>
<sequence length="814" mass="87563">MAPPGGLVKAREANTSKQQLRPVIPALPLQFGSRKLAVTANGRSSSSPATRSPTETTNNGLGSSHAVKHPTEFRPANQHRGDGEESLSAAASFNKTRQFHGKGAKTSSSQSSVELDRGNPIAQTTEINTLSKANESGPLAELLASDKAGDLKRGAKETTGELSSIAIDQQTMTFADRKLCLAAGQERDLAADENKTPVTMPSMRYHMPPSFHPTHRPYAAMNNRDFARGPRPPVPNGLNQAFHTHHSNGSIHFGSMHGSQNTSPAPIQTGVFMAPPAMPTADPRPAYMPPTANGFSPMQPYGADMMQPAAFDPFGRPTMIAYNPVDPFPPYSSSFNTSTPQSFYEGQSSGQGEDGGALFHLHPPNGQPAGAAGPGREVRTPSRQGGMMSPPGYSGMAHGYKPPPRPDLPDLHDDGDRFLDYVRQHFANFEFADCELQLDCVGGTAASIQIPGHRLVFARSSALRRLVNELPPASAELSLPTLRLETGSKWLNPNAFYMAAQRLYGMPLLPFALHGRTEPSGFSDAGTSLEQVEFALSYAAAGDMLSWAPVVLRGCEVASRLVSWNTAEKLMDFALEDFIDTGMSEHFKYGDGSRVILNAVVGFLASKLSPSFQLDKSFDDPKSYIRLPEHPTSPKAATAVPPVAASSPSVQIGKGRRSKQIVGIQFGDLSIDENLNGHGAEAKAHAQAEPNSILSRILLNLPFSLLKLIMDPVGSGSSNEWASRDTRHRVLNSAIEVREARRLRAAAAVFRGLVPDADAKRAALQAAYPQNIGRWSILGWQECVSQTASPDGLALERKWTPNRDSTGQSNVMFP</sequence>
<feature type="region of interest" description="Disordered" evidence="1">
    <location>
        <begin position="1"/>
        <end position="26"/>
    </location>
</feature>
<protein>
    <submittedName>
        <fullName evidence="2">Uncharacterized protein</fullName>
    </submittedName>
</protein>
<organism evidence="2 3">
    <name type="scientific">Moelleriella libera RCEF 2490</name>
    <dbReference type="NCBI Taxonomy" id="1081109"/>
    <lineage>
        <taxon>Eukaryota</taxon>
        <taxon>Fungi</taxon>
        <taxon>Dikarya</taxon>
        <taxon>Ascomycota</taxon>
        <taxon>Pezizomycotina</taxon>
        <taxon>Sordariomycetes</taxon>
        <taxon>Hypocreomycetidae</taxon>
        <taxon>Hypocreales</taxon>
        <taxon>Clavicipitaceae</taxon>
        <taxon>Moelleriella</taxon>
    </lineage>
</organism>
<comment type="caution">
    <text evidence="2">The sequence shown here is derived from an EMBL/GenBank/DDBJ whole genome shotgun (WGS) entry which is preliminary data.</text>
</comment>
<dbReference type="EMBL" id="AZGY01000003">
    <property type="protein sequence ID" value="KZZ99443.1"/>
    <property type="molecule type" value="Genomic_DNA"/>
</dbReference>
<accession>A0A168F3T7</accession>
<evidence type="ECO:0000313" key="3">
    <source>
        <dbReference type="Proteomes" id="UP000078544"/>
    </source>
</evidence>
<feature type="region of interest" description="Disordered" evidence="1">
    <location>
        <begin position="38"/>
        <end position="124"/>
    </location>
</feature>
<dbReference type="OrthoDB" id="5329403at2759"/>
<feature type="region of interest" description="Disordered" evidence="1">
    <location>
        <begin position="336"/>
        <end position="390"/>
    </location>
</feature>
<feature type="compositionally biased region" description="Low complexity" evidence="1">
    <location>
        <begin position="43"/>
        <end position="57"/>
    </location>
</feature>
<keyword evidence="3" id="KW-1185">Reference proteome</keyword>
<name>A0A168F3T7_9HYPO</name>
<feature type="compositionally biased region" description="Low complexity" evidence="1">
    <location>
        <begin position="363"/>
        <end position="375"/>
    </location>
</feature>
<dbReference type="Proteomes" id="UP000078544">
    <property type="component" value="Unassembled WGS sequence"/>
</dbReference>
<gene>
    <name evidence="2" type="ORF">AAL_02015</name>
</gene>
<reference evidence="2 3" key="1">
    <citation type="journal article" date="2016" name="Genome Biol. Evol.">
        <title>Divergent and convergent evolution of fungal pathogenicity.</title>
        <authorList>
            <person name="Shang Y."/>
            <person name="Xiao G."/>
            <person name="Zheng P."/>
            <person name="Cen K."/>
            <person name="Zhan S."/>
            <person name="Wang C."/>
        </authorList>
    </citation>
    <scope>NUCLEOTIDE SEQUENCE [LARGE SCALE GENOMIC DNA]</scope>
    <source>
        <strain evidence="2 3">RCEF 2490</strain>
    </source>
</reference>
<proteinExistence type="predicted"/>
<dbReference type="AlphaFoldDB" id="A0A168F3T7"/>